<dbReference type="EMBL" id="JAVRRL010000009">
    <property type="protein sequence ID" value="KAK5116227.1"/>
    <property type="molecule type" value="Genomic_DNA"/>
</dbReference>
<dbReference type="InterPro" id="IPR036956">
    <property type="entry name" value="Impact_N_sf"/>
</dbReference>
<dbReference type="GO" id="GO:0140469">
    <property type="term" value="P:GCN2-mediated signaling"/>
    <property type="evidence" value="ECO:0007669"/>
    <property type="project" value="TreeGrafter"/>
</dbReference>
<evidence type="ECO:0000256" key="2">
    <source>
        <dbReference type="ARBA" id="ARBA00007665"/>
    </source>
</evidence>
<name>A0AAN7TH67_9PEZI</name>
<evidence type="ECO:0000259" key="8">
    <source>
        <dbReference type="PROSITE" id="PS50908"/>
    </source>
</evidence>
<evidence type="ECO:0000313" key="10">
    <source>
        <dbReference type="Proteomes" id="UP001310890"/>
    </source>
</evidence>
<dbReference type="InterPro" id="IPR020568">
    <property type="entry name" value="Ribosomal_Su5_D2-typ_SF"/>
</dbReference>
<dbReference type="GO" id="GO:0005737">
    <property type="term" value="C:cytoplasm"/>
    <property type="evidence" value="ECO:0007669"/>
    <property type="project" value="UniProtKB-SubCell"/>
</dbReference>
<comment type="subcellular location">
    <subcellularLocation>
        <location evidence="1">Cytoplasm</location>
    </subcellularLocation>
</comment>
<dbReference type="Pfam" id="PF01205">
    <property type="entry name" value="Impact_N"/>
    <property type="match status" value="1"/>
</dbReference>
<evidence type="ECO:0000256" key="7">
    <source>
        <dbReference type="SAM" id="MobiDB-lite"/>
    </source>
</evidence>
<dbReference type="PROSITE" id="PS00910">
    <property type="entry name" value="UPF0029"/>
    <property type="match status" value="1"/>
</dbReference>
<dbReference type="InterPro" id="IPR006575">
    <property type="entry name" value="RWD_dom"/>
</dbReference>
<feature type="domain" description="RWD" evidence="8">
    <location>
        <begin position="7"/>
        <end position="109"/>
    </location>
</feature>
<dbReference type="SMART" id="SM00591">
    <property type="entry name" value="RWD"/>
    <property type="match status" value="1"/>
</dbReference>
<feature type="region of interest" description="Disordered" evidence="7">
    <location>
        <begin position="113"/>
        <end position="155"/>
    </location>
</feature>
<keyword evidence="6" id="KW-0346">Stress response</keyword>
<dbReference type="InterPro" id="IPR020569">
    <property type="entry name" value="UPF0029_Impact_CS"/>
</dbReference>
<dbReference type="InterPro" id="IPR001498">
    <property type="entry name" value="Impact_N"/>
</dbReference>
<dbReference type="PANTHER" id="PTHR16301:SF25">
    <property type="entry name" value="PROTEIN IMPACT"/>
    <property type="match status" value="1"/>
</dbReference>
<keyword evidence="3" id="KW-0963">Cytoplasm</keyword>
<evidence type="ECO:0000256" key="3">
    <source>
        <dbReference type="ARBA" id="ARBA00022490"/>
    </source>
</evidence>
<dbReference type="PROSITE" id="PS50908">
    <property type="entry name" value="RWD"/>
    <property type="match status" value="1"/>
</dbReference>
<dbReference type="InterPro" id="IPR016135">
    <property type="entry name" value="UBQ-conjugating_enzyme/RWD"/>
</dbReference>
<dbReference type="SUPFAM" id="SSF54495">
    <property type="entry name" value="UBC-like"/>
    <property type="match status" value="1"/>
</dbReference>
<feature type="region of interest" description="Disordered" evidence="7">
    <location>
        <begin position="280"/>
        <end position="310"/>
    </location>
</feature>
<dbReference type="Proteomes" id="UP001310890">
    <property type="component" value="Unassembled WGS sequence"/>
</dbReference>
<dbReference type="InterPro" id="IPR023582">
    <property type="entry name" value="Impact"/>
</dbReference>
<dbReference type="Gene3D" id="3.30.230.30">
    <property type="entry name" value="Impact, N-terminal domain"/>
    <property type="match status" value="1"/>
</dbReference>
<keyword evidence="4" id="KW-0678">Repressor</keyword>
<comment type="similarity">
    <text evidence="2">Belongs to the IMPACT family.</text>
</comment>
<evidence type="ECO:0000313" key="9">
    <source>
        <dbReference type="EMBL" id="KAK5116227.1"/>
    </source>
</evidence>
<dbReference type="Gene3D" id="3.10.110.10">
    <property type="entry name" value="Ubiquitin Conjugating Enzyme"/>
    <property type="match status" value="1"/>
</dbReference>
<keyword evidence="5" id="KW-0810">Translation regulation</keyword>
<dbReference type="Pfam" id="PF05773">
    <property type="entry name" value="RWD"/>
    <property type="match status" value="1"/>
</dbReference>
<dbReference type="SUPFAM" id="SSF54211">
    <property type="entry name" value="Ribosomal protein S5 domain 2-like"/>
    <property type="match status" value="1"/>
</dbReference>
<organism evidence="9 10">
    <name type="scientific">Meristemomyces frigidus</name>
    <dbReference type="NCBI Taxonomy" id="1508187"/>
    <lineage>
        <taxon>Eukaryota</taxon>
        <taxon>Fungi</taxon>
        <taxon>Dikarya</taxon>
        <taxon>Ascomycota</taxon>
        <taxon>Pezizomycotina</taxon>
        <taxon>Dothideomycetes</taxon>
        <taxon>Dothideomycetidae</taxon>
        <taxon>Mycosphaerellales</taxon>
        <taxon>Teratosphaeriaceae</taxon>
        <taxon>Meristemomyces</taxon>
    </lineage>
</organism>
<dbReference type="AlphaFoldDB" id="A0AAN7TH67"/>
<reference evidence="9" key="1">
    <citation type="submission" date="2023-08" db="EMBL/GenBank/DDBJ databases">
        <title>Black Yeasts Isolated from many extreme environments.</title>
        <authorList>
            <person name="Coleine C."/>
            <person name="Stajich J.E."/>
            <person name="Selbmann L."/>
        </authorList>
    </citation>
    <scope>NUCLEOTIDE SEQUENCE</scope>
    <source>
        <strain evidence="9">CCFEE 5401</strain>
    </source>
</reference>
<accession>A0AAN7TH67</accession>
<gene>
    <name evidence="9" type="ORF">LTR62_008554</name>
</gene>
<dbReference type="CDD" id="cd23822">
    <property type="entry name" value="RWD_ScYIH1-like"/>
    <property type="match status" value="1"/>
</dbReference>
<evidence type="ECO:0000256" key="6">
    <source>
        <dbReference type="ARBA" id="ARBA00023016"/>
    </source>
</evidence>
<proteinExistence type="inferred from homology"/>
<feature type="compositionally biased region" description="Basic and acidic residues" evidence="7">
    <location>
        <begin position="287"/>
        <end position="301"/>
    </location>
</feature>
<comment type="caution">
    <text evidence="9">The sequence shown here is derived from an EMBL/GenBank/DDBJ whole genome shotgun (WGS) entry which is preliminary data.</text>
</comment>
<protein>
    <recommendedName>
        <fullName evidence="8">RWD domain-containing protein</fullName>
    </recommendedName>
</protein>
<evidence type="ECO:0000256" key="5">
    <source>
        <dbReference type="ARBA" id="ARBA00022845"/>
    </source>
</evidence>
<dbReference type="GO" id="GO:0006446">
    <property type="term" value="P:regulation of translational initiation"/>
    <property type="evidence" value="ECO:0007669"/>
    <property type="project" value="TreeGrafter"/>
</dbReference>
<dbReference type="PANTHER" id="PTHR16301">
    <property type="entry name" value="IMPACT-RELATED"/>
    <property type="match status" value="1"/>
</dbReference>
<sequence length="310" mass="33810">MSEELNDEVVSINSIYGDETLQAASDNSAIYILTLPSQVSVSLRLEFSSDYPDAPPSILGTHHIGDNVAKGEGSYLVDLAREVLAQVYTPGAPCIFDLVEEIGQKLQLLNVESSSAKDKDPQDAKGNGQLDPTDEAFDRGSDDAQDPTDSMEPPPWIMSEVVTEKKSIFIARAVAATSVLQAKNYLAHLLATDKKVAKATHNITAWRIRGDNGVQYQDCDDDGETAAGGRLLHLLELMNVTGVMVVVSRWYGGVQLGPDRFRIINQTAREAIVKGEFLEKTPSTNDAGKDEEGPAVRDMWHKKGKRGRLL</sequence>
<evidence type="ECO:0000256" key="1">
    <source>
        <dbReference type="ARBA" id="ARBA00004496"/>
    </source>
</evidence>
<evidence type="ECO:0000256" key="4">
    <source>
        <dbReference type="ARBA" id="ARBA00022491"/>
    </source>
</evidence>